<feature type="transmembrane region" description="Helical" evidence="9">
    <location>
        <begin position="6"/>
        <end position="28"/>
    </location>
</feature>
<dbReference type="GO" id="GO:1902600">
    <property type="term" value="P:proton transmembrane transport"/>
    <property type="evidence" value="ECO:0007669"/>
    <property type="project" value="InterPro"/>
</dbReference>
<evidence type="ECO:0000256" key="8">
    <source>
        <dbReference type="ARBA" id="ARBA00023136"/>
    </source>
</evidence>
<evidence type="ECO:0000256" key="1">
    <source>
        <dbReference type="ARBA" id="ARBA00004141"/>
    </source>
</evidence>
<keyword evidence="4" id="KW-0050">Antiport</keyword>
<keyword evidence="12" id="KW-1185">Reference proteome</keyword>
<dbReference type="HOGENOM" id="CLU_005126_0_0_11"/>
<keyword evidence="3" id="KW-0813">Transport</keyword>
<evidence type="ECO:0000313" key="11">
    <source>
        <dbReference type="EMBL" id="CCH87778.1"/>
    </source>
</evidence>
<dbReference type="PATRIC" id="fig|477641.3.peg.2235"/>
<dbReference type="EMBL" id="FO203431">
    <property type="protein sequence ID" value="CCH87778.1"/>
    <property type="molecule type" value="Genomic_DNA"/>
</dbReference>
<dbReference type="OMA" id="TLLWRQY"/>
<evidence type="ECO:0000256" key="6">
    <source>
        <dbReference type="ARBA" id="ARBA00022989"/>
    </source>
</evidence>
<feature type="transmembrane region" description="Helical" evidence="9">
    <location>
        <begin position="330"/>
        <end position="349"/>
    </location>
</feature>
<evidence type="ECO:0000256" key="9">
    <source>
        <dbReference type="SAM" id="Phobius"/>
    </source>
</evidence>
<sequence length="403" mass="41147">MDDVVSLDTLAAVAGVSLVAALVVGLFPRLPVPQVVLLLAGGILIGPDVLAIGAAHDVRVLADVGLGFVFLLAGYEVDLRLVREDAGRRAVVSWGVSLLLAAGVVGALDAAGVVEAYLPVSLGLTTTALGTLLPVLRDKGLLRGPLGRHLLATGAVGELFPVLAIAVFLGTQGRLAALASLAAVGLLAVVLARLRRGVSGGGRLAGVLGRGQGETAQITLRGTILLLLTLVAVTDRFHLDAVLGAFLAGMVLRRWVGDADPVLESKLDAIGYGFFVPLFFVYSGMGLDLHSIGEAPLRLLLFLVLMLLVRGGPVLLVYRGVLPARQRGQVALVGATALPVLVALAEIGLRSGTMLPENAAALVGAGAVTVLLFPALAVALDRRPPRSAAHSVAGPVGTPPPTT</sequence>
<dbReference type="PANTHER" id="PTHR43562">
    <property type="entry name" value="NAPA-TYPE SODIUM/HYDROGEN ANTIPORTER"/>
    <property type="match status" value="1"/>
</dbReference>
<evidence type="ECO:0000256" key="4">
    <source>
        <dbReference type="ARBA" id="ARBA00022449"/>
    </source>
</evidence>
<evidence type="ECO:0000256" key="2">
    <source>
        <dbReference type="ARBA" id="ARBA00005551"/>
    </source>
</evidence>
<dbReference type="GO" id="GO:0015297">
    <property type="term" value="F:antiporter activity"/>
    <property type="evidence" value="ECO:0007669"/>
    <property type="project" value="UniProtKB-KW"/>
</dbReference>
<dbReference type="STRING" id="477641.MODMU_2346"/>
<feature type="transmembrane region" description="Helical" evidence="9">
    <location>
        <begin position="91"/>
        <end position="110"/>
    </location>
</feature>
<evidence type="ECO:0000256" key="5">
    <source>
        <dbReference type="ARBA" id="ARBA00022692"/>
    </source>
</evidence>
<evidence type="ECO:0000256" key="3">
    <source>
        <dbReference type="ARBA" id="ARBA00022448"/>
    </source>
</evidence>
<dbReference type="eggNOG" id="COG0475">
    <property type="taxonomic scope" value="Bacteria"/>
</dbReference>
<evidence type="ECO:0000256" key="7">
    <source>
        <dbReference type="ARBA" id="ARBA00023065"/>
    </source>
</evidence>
<keyword evidence="8 9" id="KW-0472">Membrane</keyword>
<keyword evidence="5 9" id="KW-0812">Transmembrane</keyword>
<evidence type="ECO:0000313" key="12">
    <source>
        <dbReference type="Proteomes" id="UP000006461"/>
    </source>
</evidence>
<feature type="transmembrane region" description="Helical" evidence="9">
    <location>
        <begin position="269"/>
        <end position="287"/>
    </location>
</feature>
<dbReference type="InterPro" id="IPR038770">
    <property type="entry name" value="Na+/solute_symporter_sf"/>
</dbReference>
<feature type="transmembrane region" description="Helical" evidence="9">
    <location>
        <begin position="148"/>
        <end position="169"/>
    </location>
</feature>
<feature type="domain" description="Cation/H+ exchanger transmembrane" evidence="10">
    <location>
        <begin position="19"/>
        <end position="376"/>
    </location>
</feature>
<feature type="transmembrane region" description="Helical" evidence="9">
    <location>
        <begin position="299"/>
        <end position="318"/>
    </location>
</feature>
<proteinExistence type="inferred from homology"/>
<organism evidence="11 12">
    <name type="scientific">Modestobacter italicus (strain DSM 44449 / CECT 9708 / BC 501)</name>
    <dbReference type="NCBI Taxonomy" id="2732864"/>
    <lineage>
        <taxon>Bacteria</taxon>
        <taxon>Bacillati</taxon>
        <taxon>Actinomycetota</taxon>
        <taxon>Actinomycetes</taxon>
        <taxon>Geodermatophilales</taxon>
        <taxon>Geodermatophilaceae</taxon>
        <taxon>Modestobacter</taxon>
    </lineage>
</organism>
<feature type="transmembrane region" description="Helical" evidence="9">
    <location>
        <begin position="361"/>
        <end position="380"/>
    </location>
</feature>
<accession>I4EWL5</accession>
<name>I4EWL5_MODI5</name>
<dbReference type="InterPro" id="IPR006153">
    <property type="entry name" value="Cation/H_exchanger_TM"/>
</dbReference>
<dbReference type="KEGG" id="mmar:MODMU_2346"/>
<comment type="subcellular location">
    <subcellularLocation>
        <location evidence="1">Membrane</location>
        <topology evidence="1">Multi-pass membrane protein</topology>
    </subcellularLocation>
</comment>
<feature type="transmembrane region" description="Helical" evidence="9">
    <location>
        <begin position="116"/>
        <end position="136"/>
    </location>
</feature>
<feature type="transmembrane region" description="Helical" evidence="9">
    <location>
        <begin position="60"/>
        <end position="79"/>
    </location>
</feature>
<dbReference type="Gene3D" id="1.20.1530.20">
    <property type="match status" value="1"/>
</dbReference>
<reference evidence="11 12" key="1">
    <citation type="journal article" date="2012" name="J. Bacteriol.">
        <title>Genome Sequence of Radiation-Resistant Modestobacter marinus Strain BC501, a Representative Actinobacterium That Thrives on Calcareous Stone Surfaces.</title>
        <authorList>
            <person name="Normand P."/>
            <person name="Gury J."/>
            <person name="Pujic P."/>
            <person name="Chouaia B."/>
            <person name="Crotti E."/>
            <person name="Brusetti L."/>
            <person name="Daffonchio D."/>
            <person name="Vacherie B."/>
            <person name="Barbe V."/>
            <person name="Medigue C."/>
            <person name="Calteau A."/>
            <person name="Ghodhbane-Gtari F."/>
            <person name="Essoussi I."/>
            <person name="Nouioui I."/>
            <person name="Abbassi-Ghozzi I."/>
            <person name="Gtari M."/>
        </authorList>
    </citation>
    <scope>NUCLEOTIDE SEQUENCE [LARGE SCALE GENOMIC DNA]</scope>
    <source>
        <strain evidence="12">BC 501</strain>
    </source>
</reference>
<dbReference type="Pfam" id="PF00999">
    <property type="entry name" value="Na_H_Exchanger"/>
    <property type="match status" value="1"/>
</dbReference>
<dbReference type="Proteomes" id="UP000006461">
    <property type="component" value="Chromosome"/>
</dbReference>
<gene>
    <name evidence="11" type="ordered locus">MODMU_2346</name>
</gene>
<dbReference type="OrthoDB" id="9793589at2"/>
<feature type="transmembrane region" description="Helical" evidence="9">
    <location>
        <begin position="35"/>
        <end position="54"/>
    </location>
</feature>
<dbReference type="PANTHER" id="PTHR43562:SF1">
    <property type="entry name" value="NA(+)_H(+) ANTIPORTER YJBQ-RELATED"/>
    <property type="match status" value="1"/>
</dbReference>
<evidence type="ECO:0000259" key="10">
    <source>
        <dbReference type="Pfam" id="PF00999"/>
    </source>
</evidence>
<keyword evidence="7" id="KW-0406">Ion transport</keyword>
<dbReference type="GO" id="GO:0016020">
    <property type="term" value="C:membrane"/>
    <property type="evidence" value="ECO:0007669"/>
    <property type="project" value="UniProtKB-SubCell"/>
</dbReference>
<keyword evidence="6 9" id="KW-1133">Transmembrane helix</keyword>
<feature type="transmembrane region" description="Helical" evidence="9">
    <location>
        <begin position="175"/>
        <end position="194"/>
    </location>
</feature>
<protein>
    <submittedName>
        <fullName evidence="11">Sodium/hydrogen exchanger</fullName>
    </submittedName>
</protein>
<dbReference type="AlphaFoldDB" id="I4EWL5"/>
<comment type="similarity">
    <text evidence="2">Belongs to the monovalent cation:proton antiporter 2 (CPA2) transporter (TC 2.A.37) family.</text>
</comment>